<comment type="caution">
    <text evidence="2">The sequence shown here is derived from an EMBL/GenBank/DDBJ whole genome shotgun (WGS) entry which is preliminary data.</text>
</comment>
<organism evidence="2 3">
    <name type="scientific">Streptomyces qinglanensis</name>
    <dbReference type="NCBI Taxonomy" id="943816"/>
    <lineage>
        <taxon>Bacteria</taxon>
        <taxon>Bacillati</taxon>
        <taxon>Actinomycetota</taxon>
        <taxon>Actinomycetes</taxon>
        <taxon>Kitasatosporales</taxon>
        <taxon>Streptomycetaceae</taxon>
        <taxon>Streptomyces</taxon>
    </lineage>
</organism>
<keyword evidence="1" id="KW-1133">Transmembrane helix</keyword>
<evidence type="ECO:0008006" key="4">
    <source>
        <dbReference type="Google" id="ProtNLM"/>
    </source>
</evidence>
<name>A0A1E7K0Z7_9ACTN</name>
<dbReference type="AlphaFoldDB" id="A0A1E7K0Z7"/>
<evidence type="ECO:0000256" key="1">
    <source>
        <dbReference type="SAM" id="Phobius"/>
    </source>
</evidence>
<feature type="transmembrane region" description="Helical" evidence="1">
    <location>
        <begin position="20"/>
        <end position="53"/>
    </location>
</feature>
<keyword evidence="1" id="KW-0812">Transmembrane</keyword>
<sequence length="128" mass="13267">MAADYGERGGTAPRHRNGMGIVALVLGVLAALSFWTVIGGIALGILALVLGVLGFRRASRGRATNKGVALTGSILGALAIVGSSILLAAGLTVFNSDEFDNYQDCRDHASSDSAREKCAEDFGDELEK</sequence>
<accession>A0A1E7K0Z7</accession>
<evidence type="ECO:0000313" key="3">
    <source>
        <dbReference type="Proteomes" id="UP000175829"/>
    </source>
</evidence>
<feature type="transmembrane region" description="Helical" evidence="1">
    <location>
        <begin position="74"/>
        <end position="94"/>
    </location>
</feature>
<dbReference type="EMBL" id="LJGV01000022">
    <property type="protein sequence ID" value="OEU97582.1"/>
    <property type="molecule type" value="Genomic_DNA"/>
</dbReference>
<dbReference type="Proteomes" id="UP000175829">
    <property type="component" value="Unassembled WGS sequence"/>
</dbReference>
<gene>
    <name evidence="2" type="ORF">AN217_06550</name>
</gene>
<keyword evidence="1" id="KW-0472">Membrane</keyword>
<protein>
    <recommendedName>
        <fullName evidence="4">DUF4190 domain-containing protein</fullName>
    </recommendedName>
</protein>
<evidence type="ECO:0000313" key="2">
    <source>
        <dbReference type="EMBL" id="OEU97582.1"/>
    </source>
</evidence>
<reference evidence="2 3" key="1">
    <citation type="journal article" date="2016" name="Front. Microbiol.">
        <title>Comparative Genomics Analysis of Streptomyces Species Reveals Their Adaptation to the Marine Environment and Their Diversity at the Genomic Level.</title>
        <authorList>
            <person name="Tian X."/>
            <person name="Zhang Z."/>
            <person name="Yang T."/>
            <person name="Chen M."/>
            <person name="Li J."/>
            <person name="Chen F."/>
            <person name="Yang J."/>
            <person name="Li W."/>
            <person name="Zhang B."/>
            <person name="Zhang Z."/>
            <person name="Wu J."/>
            <person name="Zhang C."/>
            <person name="Long L."/>
            <person name="Xiao J."/>
        </authorList>
    </citation>
    <scope>NUCLEOTIDE SEQUENCE [LARGE SCALE GENOMIC DNA]</scope>
    <source>
        <strain evidence="2 3">SCSIO M10379</strain>
    </source>
</reference>
<proteinExistence type="predicted"/>